<organism evidence="2 3">
    <name type="scientific">Nonomuraea longicatena</name>
    <dbReference type="NCBI Taxonomy" id="83682"/>
    <lineage>
        <taxon>Bacteria</taxon>
        <taxon>Bacillati</taxon>
        <taxon>Actinomycetota</taxon>
        <taxon>Actinomycetes</taxon>
        <taxon>Streptosporangiales</taxon>
        <taxon>Streptosporangiaceae</taxon>
        <taxon>Nonomuraea</taxon>
    </lineage>
</organism>
<name>A0ABP4AIL1_9ACTN</name>
<dbReference type="EMBL" id="BAAAHQ010000023">
    <property type="protein sequence ID" value="GAA0937221.1"/>
    <property type="molecule type" value="Genomic_DNA"/>
</dbReference>
<dbReference type="SUPFAM" id="SSF53474">
    <property type="entry name" value="alpha/beta-Hydrolases"/>
    <property type="match status" value="1"/>
</dbReference>
<reference evidence="3" key="1">
    <citation type="journal article" date="2019" name="Int. J. Syst. Evol. Microbiol.">
        <title>The Global Catalogue of Microorganisms (GCM) 10K type strain sequencing project: providing services to taxonomists for standard genome sequencing and annotation.</title>
        <authorList>
            <consortium name="The Broad Institute Genomics Platform"/>
            <consortium name="The Broad Institute Genome Sequencing Center for Infectious Disease"/>
            <person name="Wu L."/>
            <person name="Ma J."/>
        </authorList>
    </citation>
    <scope>NUCLEOTIDE SEQUENCE [LARGE SCALE GENOMIC DNA]</scope>
    <source>
        <strain evidence="3">JCM 11136</strain>
    </source>
</reference>
<feature type="chain" id="PRO_5046060185" description="Lipase" evidence="1">
    <location>
        <begin position="18"/>
        <end position="280"/>
    </location>
</feature>
<accession>A0ABP4AIL1</accession>
<keyword evidence="1" id="KW-0732">Signal</keyword>
<comment type="caution">
    <text evidence="2">The sequence shown here is derived from an EMBL/GenBank/DDBJ whole genome shotgun (WGS) entry which is preliminary data.</text>
</comment>
<dbReference type="Pfam" id="PF01674">
    <property type="entry name" value="Lipase_2"/>
    <property type="match status" value="1"/>
</dbReference>
<evidence type="ECO:0000313" key="3">
    <source>
        <dbReference type="Proteomes" id="UP001501578"/>
    </source>
</evidence>
<evidence type="ECO:0000256" key="1">
    <source>
        <dbReference type="SAM" id="SignalP"/>
    </source>
</evidence>
<dbReference type="InterPro" id="IPR029058">
    <property type="entry name" value="AB_hydrolase_fold"/>
</dbReference>
<sequence length="280" mass="30472">MLLTMAFVLATAPTANAAQVPARGDGQRPTLLVHGFDREADTNCAGSWRTVKDTLLANGWSEVRTFGYYNRSTNCDLGFAGTTDTRVQEVGRRLAWTVYDAYSVHGVAVDIMGHSLGGLVAKAAIEGVNRYGGNGTGDWPPHLYVEDIVTFSTPHKGITGWVEVCALTHEQCSDMRQGSGFLSWLGKEPDSQMGTDYTFLGSDSDTTVRPDSATNGRRADHWSWYYKNRTGGSMDHTAIRNTATGSWDTLSGDHSATRTRAWGDAPVLRGMQALFSHQLA</sequence>
<evidence type="ECO:0008006" key="4">
    <source>
        <dbReference type="Google" id="ProtNLM"/>
    </source>
</evidence>
<gene>
    <name evidence="2" type="ORF">GCM10009560_46400</name>
</gene>
<evidence type="ECO:0000313" key="2">
    <source>
        <dbReference type="EMBL" id="GAA0937221.1"/>
    </source>
</evidence>
<proteinExistence type="predicted"/>
<keyword evidence="3" id="KW-1185">Reference proteome</keyword>
<protein>
    <recommendedName>
        <fullName evidence="4">Lipase</fullName>
    </recommendedName>
</protein>
<dbReference type="Gene3D" id="3.40.50.1820">
    <property type="entry name" value="alpha/beta hydrolase"/>
    <property type="match status" value="1"/>
</dbReference>
<dbReference type="InterPro" id="IPR002918">
    <property type="entry name" value="Lipase_EstA/Esterase_EstB"/>
</dbReference>
<dbReference type="Proteomes" id="UP001501578">
    <property type="component" value="Unassembled WGS sequence"/>
</dbReference>
<feature type="signal peptide" evidence="1">
    <location>
        <begin position="1"/>
        <end position="17"/>
    </location>
</feature>